<evidence type="ECO:0000256" key="6">
    <source>
        <dbReference type="ARBA" id="ARBA00023014"/>
    </source>
</evidence>
<keyword evidence="9" id="KW-0808">Transferase</keyword>
<dbReference type="PANTHER" id="PTHR22976">
    <property type="entry name" value="BIOTIN SYNTHASE"/>
    <property type="match status" value="1"/>
</dbReference>
<evidence type="ECO:0000256" key="3">
    <source>
        <dbReference type="ARBA" id="ARBA00022691"/>
    </source>
</evidence>
<dbReference type="PANTHER" id="PTHR22976:SF2">
    <property type="entry name" value="BIOTIN SYNTHASE, MITOCHONDRIAL"/>
    <property type="match status" value="1"/>
</dbReference>
<dbReference type="RefSeq" id="WP_211534096.1">
    <property type="nucleotide sequence ID" value="NZ_CP058560.1"/>
</dbReference>
<evidence type="ECO:0000256" key="2">
    <source>
        <dbReference type="ARBA" id="ARBA00022485"/>
    </source>
</evidence>
<dbReference type="SFLD" id="SFLDS00029">
    <property type="entry name" value="Radical_SAM"/>
    <property type="match status" value="1"/>
</dbReference>
<dbReference type="EC" id="2.8.1.6" evidence="9"/>
<evidence type="ECO:0000256" key="4">
    <source>
        <dbReference type="ARBA" id="ARBA00022723"/>
    </source>
</evidence>
<dbReference type="SFLD" id="SFLDG01060">
    <property type="entry name" value="BATS_domain_containing"/>
    <property type="match status" value="1"/>
</dbReference>
<dbReference type="KEGG" id="meme:HYG87_04870"/>
<dbReference type="InterPro" id="IPR058240">
    <property type="entry name" value="rSAM_sf"/>
</dbReference>
<dbReference type="Pfam" id="PF06968">
    <property type="entry name" value="BATS"/>
    <property type="match status" value="1"/>
</dbReference>
<dbReference type="OrthoDB" id="61910at2157"/>
<dbReference type="InterPro" id="IPR006638">
    <property type="entry name" value="Elp3/MiaA/NifB-like_rSAM"/>
</dbReference>
<evidence type="ECO:0000256" key="7">
    <source>
        <dbReference type="ARBA" id="ARBA00034078"/>
    </source>
</evidence>
<dbReference type="EMBL" id="CP058560">
    <property type="protein sequence ID" value="QUH23149.1"/>
    <property type="molecule type" value="Genomic_DNA"/>
</dbReference>
<evidence type="ECO:0000256" key="5">
    <source>
        <dbReference type="ARBA" id="ARBA00023004"/>
    </source>
</evidence>
<feature type="domain" description="Radical SAM core" evidence="8">
    <location>
        <begin position="48"/>
        <end position="272"/>
    </location>
</feature>
<comment type="cofactor">
    <cofactor evidence="7">
        <name>[2Fe-2S] cluster</name>
        <dbReference type="ChEBI" id="CHEBI:190135"/>
    </cofactor>
</comment>
<keyword evidence="5" id="KW-0408">Iron</keyword>
<keyword evidence="6" id="KW-0411">Iron-sulfur</keyword>
<dbReference type="SMART" id="SM00876">
    <property type="entry name" value="BATS"/>
    <property type="match status" value="1"/>
</dbReference>
<accession>A0A8T8K5F9</accession>
<dbReference type="SFLD" id="SFLDG01279">
    <property type="entry name" value="HMD_cofactor_maturase_(HmdB-li"/>
    <property type="match status" value="1"/>
</dbReference>
<organism evidence="9 10">
    <name type="scientific">Methanobacterium alkalithermotolerans</name>
    <dbReference type="NCBI Taxonomy" id="2731220"/>
    <lineage>
        <taxon>Archaea</taxon>
        <taxon>Methanobacteriati</taxon>
        <taxon>Methanobacteriota</taxon>
        <taxon>Methanomada group</taxon>
        <taxon>Methanobacteria</taxon>
        <taxon>Methanobacteriales</taxon>
        <taxon>Methanobacteriaceae</taxon>
        <taxon>Methanobacterium</taxon>
    </lineage>
</organism>
<dbReference type="InterPro" id="IPR007197">
    <property type="entry name" value="rSAM"/>
</dbReference>
<evidence type="ECO:0000259" key="8">
    <source>
        <dbReference type="PROSITE" id="PS51918"/>
    </source>
</evidence>
<dbReference type="PROSITE" id="PS51918">
    <property type="entry name" value="RADICAL_SAM"/>
    <property type="match status" value="1"/>
</dbReference>
<dbReference type="InterPro" id="IPR002684">
    <property type="entry name" value="Biotin_synth/BioAB"/>
</dbReference>
<dbReference type="GO" id="GO:0051539">
    <property type="term" value="F:4 iron, 4 sulfur cluster binding"/>
    <property type="evidence" value="ECO:0007669"/>
    <property type="project" value="UniProtKB-KW"/>
</dbReference>
<dbReference type="GO" id="GO:0046872">
    <property type="term" value="F:metal ion binding"/>
    <property type="evidence" value="ECO:0007669"/>
    <property type="project" value="UniProtKB-KW"/>
</dbReference>
<dbReference type="InterPro" id="IPR023858">
    <property type="entry name" value="HcgA-like"/>
</dbReference>
<dbReference type="SFLD" id="SFLDF00330">
    <property type="entry name" value="HMD_cofactor_maturase_(HmdB-li"/>
    <property type="match status" value="1"/>
</dbReference>
<dbReference type="GO" id="GO:0004076">
    <property type="term" value="F:biotin synthase activity"/>
    <property type="evidence" value="ECO:0007669"/>
    <property type="project" value="UniProtKB-EC"/>
</dbReference>
<dbReference type="Pfam" id="PF04055">
    <property type="entry name" value="Radical_SAM"/>
    <property type="match status" value="1"/>
</dbReference>
<evidence type="ECO:0000313" key="9">
    <source>
        <dbReference type="EMBL" id="QUH23149.1"/>
    </source>
</evidence>
<dbReference type="AlphaFoldDB" id="A0A8T8K5F9"/>
<evidence type="ECO:0000256" key="1">
    <source>
        <dbReference type="ARBA" id="ARBA00001966"/>
    </source>
</evidence>
<evidence type="ECO:0000313" key="10">
    <source>
        <dbReference type="Proteomes" id="UP000681041"/>
    </source>
</evidence>
<protein>
    <submittedName>
        <fullName evidence="9">Biotin synthase BioB</fullName>
        <ecNumber evidence="9">2.8.1.6</ecNumber>
    </submittedName>
</protein>
<dbReference type="NCBIfam" id="TIGR03957">
    <property type="entry name" value="rSAM_HmdB"/>
    <property type="match status" value="1"/>
</dbReference>
<reference evidence="9" key="1">
    <citation type="submission" date="2020-07" db="EMBL/GenBank/DDBJ databases">
        <title>Methanobacterium. sp. MethCan genome.</title>
        <authorList>
            <person name="Postec A."/>
            <person name="Quemeneur M."/>
        </authorList>
    </citation>
    <scope>NUCLEOTIDE SEQUENCE</scope>
    <source>
        <strain evidence="9">MethCAN</strain>
    </source>
</reference>
<dbReference type="SUPFAM" id="SSF102114">
    <property type="entry name" value="Radical SAM enzymes"/>
    <property type="match status" value="1"/>
</dbReference>
<dbReference type="CDD" id="cd01335">
    <property type="entry name" value="Radical_SAM"/>
    <property type="match status" value="1"/>
</dbReference>
<gene>
    <name evidence="9" type="primary">bioB</name>
    <name evidence="9" type="ORF">HYG87_04870</name>
</gene>
<keyword evidence="2" id="KW-0004">4Fe-4S</keyword>
<comment type="cofactor">
    <cofactor evidence="1">
        <name>[4Fe-4S] cluster</name>
        <dbReference type="ChEBI" id="CHEBI:49883"/>
    </cofactor>
</comment>
<keyword evidence="3" id="KW-0949">S-adenosyl-L-methionine</keyword>
<keyword evidence="4" id="KW-0479">Metal-binding</keyword>
<dbReference type="Proteomes" id="UP000681041">
    <property type="component" value="Chromosome"/>
</dbReference>
<dbReference type="SMART" id="SM00729">
    <property type="entry name" value="Elp3"/>
    <property type="match status" value="1"/>
</dbReference>
<name>A0A8T8K5F9_9EURY</name>
<sequence length="348" mass="38779">MINKILKKGLDGEYLENNEILELFQAKSNDDLNNMFDTAVEIRNNNINTIKLTSTVHMTNKCQVIPKCKYCGFAAGTSQEGYYNSFFKQDEEILEAVLNIEKSGIPRVSCSGAHGFEGTHALRAAQIVKENTSLELLINVGSDLTEAVVEKLAEYKVDTVCCNLETINKKLFFYLKPGETLKQRIDICEMISNAGIELSSGILIGLGETYQDRINHLKFIKDFETLGEIPLMGFNPYKGTPMEHHPPCSLKEQMKTIAITRILFPEIRITVPTPTIGPENVKYSLMAGADNLATVIPENYPHHLKGVGNPVFSNLRDVLASINEMGLKSQLNENLNSNYCPGEILQSE</sequence>
<dbReference type="Gene3D" id="3.20.20.70">
    <property type="entry name" value="Aldolase class I"/>
    <property type="match status" value="1"/>
</dbReference>
<dbReference type="GO" id="GO:0051537">
    <property type="term" value="F:2 iron, 2 sulfur cluster binding"/>
    <property type="evidence" value="ECO:0007669"/>
    <property type="project" value="TreeGrafter"/>
</dbReference>
<keyword evidence="10" id="KW-1185">Reference proteome</keyword>
<dbReference type="InterPro" id="IPR013785">
    <property type="entry name" value="Aldolase_TIM"/>
</dbReference>
<dbReference type="InterPro" id="IPR010722">
    <property type="entry name" value="BATS_dom"/>
</dbReference>
<dbReference type="GeneID" id="64820073"/>
<proteinExistence type="predicted"/>
<dbReference type="GO" id="GO:0009102">
    <property type="term" value="P:biotin biosynthetic process"/>
    <property type="evidence" value="ECO:0007669"/>
    <property type="project" value="InterPro"/>
</dbReference>